<keyword evidence="10" id="KW-0156">Chromatin regulator</keyword>
<feature type="compositionally biased region" description="Basic residues" evidence="15">
    <location>
        <begin position="771"/>
        <end position="782"/>
    </location>
</feature>
<feature type="region of interest" description="Disordered" evidence="15">
    <location>
        <begin position="434"/>
        <end position="455"/>
    </location>
</feature>
<keyword evidence="7" id="KW-0489">Methyltransferase</keyword>
<organism evidence="17 18">
    <name type="scientific">Thyridium curvatum</name>
    <dbReference type="NCBI Taxonomy" id="1093900"/>
    <lineage>
        <taxon>Eukaryota</taxon>
        <taxon>Fungi</taxon>
        <taxon>Dikarya</taxon>
        <taxon>Ascomycota</taxon>
        <taxon>Pezizomycotina</taxon>
        <taxon>Sordariomycetes</taxon>
        <taxon>Sordariomycetidae</taxon>
        <taxon>Thyridiales</taxon>
        <taxon>Thyridiaceae</taxon>
        <taxon>Thyridium</taxon>
    </lineage>
</organism>
<name>A0A507BJL9_9PEZI</name>
<dbReference type="InterPro" id="IPR001214">
    <property type="entry name" value="SET_dom"/>
</dbReference>
<evidence type="ECO:0000256" key="13">
    <source>
        <dbReference type="ARBA" id="ARBA00030653"/>
    </source>
</evidence>
<evidence type="ECO:0000256" key="10">
    <source>
        <dbReference type="ARBA" id="ARBA00022853"/>
    </source>
</evidence>
<dbReference type="InParanoid" id="A0A507BJL9"/>
<keyword evidence="18" id="KW-1185">Reference proteome</keyword>
<feature type="compositionally biased region" description="Polar residues" evidence="15">
    <location>
        <begin position="372"/>
        <end position="386"/>
    </location>
</feature>
<evidence type="ECO:0000256" key="8">
    <source>
        <dbReference type="ARBA" id="ARBA00022679"/>
    </source>
</evidence>
<dbReference type="RefSeq" id="XP_031000755.1">
    <property type="nucleotide sequence ID" value="XM_031134001.1"/>
</dbReference>
<keyword evidence="11" id="KW-0539">Nucleus</keyword>
<feature type="domain" description="SET" evidence="16">
    <location>
        <begin position="121"/>
        <end position="235"/>
    </location>
</feature>
<dbReference type="OrthoDB" id="6627536at2759"/>
<reference evidence="17 18" key="1">
    <citation type="submission" date="2019-06" db="EMBL/GenBank/DDBJ databases">
        <title>Draft genome sequence of the filamentous fungus Phialemoniopsis curvata isolated from diesel fuel.</title>
        <authorList>
            <person name="Varaljay V.A."/>
            <person name="Lyon W.J."/>
            <person name="Crouch A.L."/>
            <person name="Drake C.E."/>
            <person name="Hollomon J.M."/>
            <person name="Nadeau L.J."/>
            <person name="Nunn H.S."/>
            <person name="Stevenson B.S."/>
            <person name="Bojanowski C.L."/>
            <person name="Crookes-Goodson W.J."/>
        </authorList>
    </citation>
    <scope>NUCLEOTIDE SEQUENCE [LARGE SCALE GENOMIC DNA]</scope>
    <source>
        <strain evidence="17 18">D216</strain>
    </source>
</reference>
<evidence type="ECO:0000256" key="14">
    <source>
        <dbReference type="ARBA" id="ARBA00048081"/>
    </source>
</evidence>
<dbReference type="InterPro" id="IPR046341">
    <property type="entry name" value="SET_dom_sf"/>
</dbReference>
<evidence type="ECO:0000256" key="9">
    <source>
        <dbReference type="ARBA" id="ARBA00022691"/>
    </source>
</evidence>
<dbReference type="Proteomes" id="UP000319257">
    <property type="component" value="Unassembled WGS sequence"/>
</dbReference>
<dbReference type="GO" id="GO:0032259">
    <property type="term" value="P:methylation"/>
    <property type="evidence" value="ECO:0007669"/>
    <property type="project" value="UniProtKB-KW"/>
</dbReference>
<dbReference type="STRING" id="1093900.A0A507BJL9"/>
<dbReference type="Gene3D" id="2.170.270.10">
    <property type="entry name" value="SET domain"/>
    <property type="match status" value="1"/>
</dbReference>
<feature type="compositionally biased region" description="Polar residues" evidence="15">
    <location>
        <begin position="295"/>
        <end position="305"/>
    </location>
</feature>
<keyword evidence="9" id="KW-0949">S-adenosyl-L-methionine</keyword>
<evidence type="ECO:0000256" key="6">
    <source>
        <dbReference type="ARBA" id="ARBA00022454"/>
    </source>
</evidence>
<comment type="function">
    <text evidence="1">Histone methyltransferase that trimethylates 'Lys-20' of histone H4 to form H4K20me3.</text>
</comment>
<dbReference type="InterPro" id="IPR041938">
    <property type="entry name" value="Hist-Lys_N-MTase_N"/>
</dbReference>
<evidence type="ECO:0000256" key="3">
    <source>
        <dbReference type="ARBA" id="ARBA00004286"/>
    </source>
</evidence>
<evidence type="ECO:0000256" key="11">
    <source>
        <dbReference type="ARBA" id="ARBA00023242"/>
    </source>
</evidence>
<feature type="region of interest" description="Disordered" evidence="15">
    <location>
        <begin position="295"/>
        <end position="422"/>
    </location>
</feature>
<dbReference type="GO" id="GO:0005634">
    <property type="term" value="C:nucleus"/>
    <property type="evidence" value="ECO:0007669"/>
    <property type="project" value="UniProtKB-SubCell"/>
</dbReference>
<feature type="compositionally biased region" description="Basic residues" evidence="15">
    <location>
        <begin position="517"/>
        <end position="526"/>
    </location>
</feature>
<dbReference type="EMBL" id="SKBQ01000102">
    <property type="protein sequence ID" value="TPX19044.1"/>
    <property type="molecule type" value="Genomic_DNA"/>
</dbReference>
<dbReference type="PROSITE" id="PS50280">
    <property type="entry name" value="SET"/>
    <property type="match status" value="1"/>
</dbReference>
<evidence type="ECO:0000256" key="7">
    <source>
        <dbReference type="ARBA" id="ARBA00022603"/>
    </source>
</evidence>
<dbReference type="GeneID" id="41978735"/>
<dbReference type="PANTHER" id="PTHR12977">
    <property type="entry name" value="SUPPRESSOR OF VARIEGATION 4-20-RELATED"/>
    <property type="match status" value="1"/>
</dbReference>
<evidence type="ECO:0000313" key="17">
    <source>
        <dbReference type="EMBL" id="TPX19044.1"/>
    </source>
</evidence>
<feature type="compositionally biased region" description="Low complexity" evidence="15">
    <location>
        <begin position="387"/>
        <end position="396"/>
    </location>
</feature>
<dbReference type="SMART" id="SM00317">
    <property type="entry name" value="SET"/>
    <property type="match status" value="1"/>
</dbReference>
<accession>A0A507BJL9</accession>
<evidence type="ECO:0000256" key="4">
    <source>
        <dbReference type="ARBA" id="ARBA00014232"/>
    </source>
</evidence>
<evidence type="ECO:0000256" key="2">
    <source>
        <dbReference type="ARBA" id="ARBA00004123"/>
    </source>
</evidence>
<feature type="compositionally biased region" description="Low complexity" evidence="15">
    <location>
        <begin position="721"/>
        <end position="754"/>
    </location>
</feature>
<comment type="caution">
    <text evidence="17">The sequence shown here is derived from an EMBL/GenBank/DDBJ whole genome shotgun (WGS) entry which is preliminary data.</text>
</comment>
<evidence type="ECO:0000256" key="1">
    <source>
        <dbReference type="ARBA" id="ARBA00001984"/>
    </source>
</evidence>
<dbReference type="PANTHER" id="PTHR12977:SF4">
    <property type="entry name" value="HISTONE-LYSINE N-METHYLTRANSFERASE KMT5B"/>
    <property type="match status" value="1"/>
</dbReference>
<dbReference type="GO" id="GO:0005694">
    <property type="term" value="C:chromosome"/>
    <property type="evidence" value="ECO:0007669"/>
    <property type="project" value="UniProtKB-SubCell"/>
</dbReference>
<dbReference type="InterPro" id="IPR039977">
    <property type="entry name" value="Suv4-20/Set9"/>
</dbReference>
<comment type="subcellular location">
    <subcellularLocation>
        <location evidence="3">Chromosome</location>
    </subcellularLocation>
    <subcellularLocation>
        <location evidence="2">Nucleus</location>
    </subcellularLocation>
</comment>
<dbReference type="PROSITE" id="PS51567">
    <property type="entry name" value="SAM_MT43_SUVAR420_1"/>
    <property type="match status" value="1"/>
</dbReference>
<feature type="compositionally biased region" description="Basic and acidic residues" evidence="15">
    <location>
        <begin position="542"/>
        <end position="554"/>
    </location>
</feature>
<evidence type="ECO:0000256" key="5">
    <source>
        <dbReference type="ARBA" id="ARBA00015413"/>
    </source>
</evidence>
<dbReference type="CDD" id="cd10524">
    <property type="entry name" value="SET_Suv4-20-like"/>
    <property type="match status" value="1"/>
</dbReference>
<sequence>MAPPTKLQRAQQSAKKQPLTLAQLASYDDILTDALVDHVYYWTTIPKNRPSYHPSRGVREEEITKLIQKHLILEPDVKVAEEKLLATDGLRKFCNALKTDKEKDDFRRHMRRYMNLYLPDCPFEVSSTNRYTIFTHEASITARRFIKRNETIKYLCGIQVVITPEEEKEISRRKKDFSIVVSSRSKSTSLFMGPARFANHDCGANAKLMTSGTAGMDIVATRDIAVGEEITVTYGESYFGEDNCECLCQTCEGNLANGWAPEDGQTVVKRSIEEDAAAAQGYSLRRRRTCDSASASRFLSDTPSVTPDIRPRIRKTRIKDEGQPSAADSPAPGVRGGLLWKRKRGLDTPATPPVTPAKRQKTTQYEVEPITLPSNSRGSSADSLGRTTSTTGSTTGEAALTDATTPEQETPKPVIHSPKPTPIKREIQVLKQETEAGAATVSSGGDGLPSPRPRRRTMLSISDLLLPSDSPPIKAIPSPQGVKVPAIPLLTPSSSMVESVEATGSAADATPVEPVRRGRGRPRKHPIAPANNPDSQSTSTKKPHEIHQTIHDEEHNEDDDEQDPSSPDGKAKKRRVPGDYTLTHVLLSEPESAWIYCMICNSAFVQQNAYYTRSSCPRCERHSKLYGYIWPKREPEGKHDREERVLDHRTIHRFLDRRNELKVRGRQIPADLEDKDEEGPEEVERGVVMKREVRVTKTTKTTMTTTTTTAARKMATAKGARAAAAKKTTVRVATKTKASSATTARSRAAALRKTQSMPAMKQTVIATTVLKRGRGRPPKKRKREDEYEVPDDSSEEQQELAAESDEEEDEDDSDEEEESEGDEYKPRNTAAAGGEDSSPRRSGRARRASAKVARAF</sequence>
<dbReference type="Pfam" id="PF00856">
    <property type="entry name" value="SET"/>
    <property type="match status" value="1"/>
</dbReference>
<evidence type="ECO:0000256" key="15">
    <source>
        <dbReference type="SAM" id="MobiDB-lite"/>
    </source>
</evidence>
<feature type="region of interest" description="Disordered" evidence="15">
    <location>
        <begin position="498"/>
        <end position="575"/>
    </location>
</feature>
<dbReference type="EC" id="2.1.1.372" evidence="12"/>
<dbReference type="GO" id="GO:0140943">
    <property type="term" value="F:histone H4K20 trimethyltransferase activity"/>
    <property type="evidence" value="ECO:0007669"/>
    <property type="project" value="UniProtKB-EC"/>
</dbReference>
<dbReference type="AlphaFoldDB" id="A0A507BJL9"/>
<evidence type="ECO:0000313" key="18">
    <source>
        <dbReference type="Proteomes" id="UP000319257"/>
    </source>
</evidence>
<keyword evidence="6" id="KW-0158">Chromosome</keyword>
<dbReference type="SUPFAM" id="SSF82199">
    <property type="entry name" value="SET domain"/>
    <property type="match status" value="1"/>
</dbReference>
<proteinExistence type="predicted"/>
<evidence type="ECO:0000256" key="12">
    <source>
        <dbReference type="ARBA" id="ARBA00024057"/>
    </source>
</evidence>
<evidence type="ECO:0000259" key="16">
    <source>
        <dbReference type="PROSITE" id="PS50280"/>
    </source>
</evidence>
<feature type="region of interest" description="Disordered" evidence="15">
    <location>
        <begin position="721"/>
        <end position="856"/>
    </location>
</feature>
<gene>
    <name evidence="17" type="ORF">E0L32_011288</name>
</gene>
<comment type="catalytic activity">
    <reaction evidence="14">
        <text>L-lysyl(20)-[histone H4] + 3 S-adenosyl-L-methionine = N(6),N(6),N(6)-trimethyl-L-lysyl(20)-[histone H4] + 3 S-adenosyl-L-homocysteine + 3 H(+)</text>
        <dbReference type="Rhea" id="RHEA:64456"/>
        <dbReference type="Rhea" id="RHEA-COMP:15554"/>
        <dbReference type="Rhea" id="RHEA-COMP:15998"/>
        <dbReference type="ChEBI" id="CHEBI:15378"/>
        <dbReference type="ChEBI" id="CHEBI:29969"/>
        <dbReference type="ChEBI" id="CHEBI:57856"/>
        <dbReference type="ChEBI" id="CHEBI:59789"/>
        <dbReference type="ChEBI" id="CHEBI:61961"/>
        <dbReference type="EC" id="2.1.1.372"/>
    </reaction>
</comment>
<dbReference type="Gene3D" id="1.10.10.1700">
    <property type="entry name" value="Histone-lysine N-methyltransferase"/>
    <property type="match status" value="1"/>
</dbReference>
<dbReference type="InterPro" id="IPR025783">
    <property type="entry name" value="Set9_fungi"/>
</dbReference>
<keyword evidence="8" id="KW-0808">Transferase</keyword>
<protein>
    <recommendedName>
        <fullName evidence="5">Histone-lysine N-methyltransferase SET9</fullName>
        <ecNumber evidence="12">2.1.1.372</ecNumber>
    </recommendedName>
    <alternativeName>
        <fullName evidence="4">Histone-lysine N-methyltransferase set9</fullName>
    </alternativeName>
    <alternativeName>
        <fullName evidence="13">SET domain protein 9</fullName>
    </alternativeName>
</protein>
<feature type="compositionally biased region" description="Acidic residues" evidence="15">
    <location>
        <begin position="786"/>
        <end position="821"/>
    </location>
</feature>